<keyword evidence="3" id="KW-1185">Reference proteome</keyword>
<dbReference type="Gene3D" id="3.30.1330.80">
    <property type="entry name" value="Hypothetical protein, similar to alpha- acetolactate decarboxylase, domain 2"/>
    <property type="match status" value="1"/>
</dbReference>
<reference evidence="2 3" key="1">
    <citation type="submission" date="2019-08" db="EMBL/GenBank/DDBJ databases">
        <title>Bradyrhizobium hipponensis sp. nov., a rhizobium isolated from a Lupinus angustifolius root nodule in Tunisia.</title>
        <authorList>
            <person name="Off K."/>
            <person name="Rejili M."/>
            <person name="Mars M."/>
            <person name="Brachmann A."/>
            <person name="Marin M."/>
        </authorList>
    </citation>
    <scope>NUCLEOTIDE SEQUENCE [LARGE SCALE GENOMIC DNA]</scope>
    <source>
        <strain evidence="3">aSej3</strain>
    </source>
</reference>
<proteinExistence type="predicted"/>
<comment type="caution">
    <text evidence="2">The sequence shown here is derived from an EMBL/GenBank/DDBJ whole genome shotgun (WGS) entry which is preliminary data.</text>
</comment>
<dbReference type="InterPro" id="IPR005175">
    <property type="entry name" value="PPC_dom"/>
</dbReference>
<dbReference type="GO" id="GO:0003677">
    <property type="term" value="F:DNA binding"/>
    <property type="evidence" value="ECO:0007669"/>
    <property type="project" value="UniProtKB-KW"/>
</dbReference>
<dbReference type="AlphaFoldDB" id="A0A5S4YA24"/>
<dbReference type="EMBL" id="VSTH01000263">
    <property type="protein sequence ID" value="TYO60868.1"/>
    <property type="molecule type" value="Genomic_DNA"/>
</dbReference>
<gene>
    <name evidence="2" type="ORF">FXV83_41410</name>
</gene>
<name>A0A5S4YA24_9BRAD</name>
<dbReference type="RefSeq" id="WP_148745765.1">
    <property type="nucleotide sequence ID" value="NZ_VSTH01000263.1"/>
</dbReference>
<dbReference type="Pfam" id="PF03479">
    <property type="entry name" value="PCC"/>
    <property type="match status" value="1"/>
</dbReference>
<accession>A0A5S4YA24</accession>
<dbReference type="SUPFAM" id="SSF117856">
    <property type="entry name" value="AF0104/ALDC/Ptd012-like"/>
    <property type="match status" value="1"/>
</dbReference>
<sequence>MLPKEWSKKRPMLKGKIEEVIYAQLGLGDDLLRGIWDVCAQNDVKTGLLLDATGCMRNLRLHAIAPGAPFGINFAEIPGYVEVSAHGIIGIGSVPDKSVKPPPEILRSSHETGFGGAGFVGDGAPYCHVHITGSNSKETICGHLLEGSIIGTQYFQIVIAKVSGVVLKATWDKRGYPEGYYHELLPA</sequence>
<keyword evidence="2" id="KW-0238">DNA-binding</keyword>
<evidence type="ECO:0000259" key="1">
    <source>
        <dbReference type="Pfam" id="PF03479"/>
    </source>
</evidence>
<feature type="domain" description="PPC" evidence="1">
    <location>
        <begin position="21"/>
        <end position="162"/>
    </location>
</feature>
<evidence type="ECO:0000313" key="2">
    <source>
        <dbReference type="EMBL" id="TYO60868.1"/>
    </source>
</evidence>
<evidence type="ECO:0000313" key="3">
    <source>
        <dbReference type="Proteomes" id="UP000324797"/>
    </source>
</evidence>
<dbReference type="Proteomes" id="UP000324797">
    <property type="component" value="Unassembled WGS sequence"/>
</dbReference>
<organism evidence="2 3">
    <name type="scientific">Bradyrhizobium hipponense</name>
    <dbReference type="NCBI Taxonomy" id="2605638"/>
    <lineage>
        <taxon>Bacteria</taxon>
        <taxon>Pseudomonadati</taxon>
        <taxon>Pseudomonadota</taxon>
        <taxon>Alphaproteobacteria</taxon>
        <taxon>Hyphomicrobiales</taxon>
        <taxon>Nitrobacteraceae</taxon>
        <taxon>Bradyrhizobium</taxon>
    </lineage>
</organism>
<protein>
    <submittedName>
        <fullName evidence="2">DNA-binding protein</fullName>
    </submittedName>
</protein>